<dbReference type="InterPro" id="IPR051206">
    <property type="entry name" value="NAMLAA_amidase_2"/>
</dbReference>
<evidence type="ECO:0000259" key="7">
    <source>
        <dbReference type="SMART" id="SM00644"/>
    </source>
</evidence>
<dbReference type="InterPro" id="IPR002502">
    <property type="entry name" value="Amidase_domain"/>
</dbReference>
<name>A0A5C5V1V4_9BACT</name>
<dbReference type="AlphaFoldDB" id="A0A5C5V1V4"/>
<dbReference type="GO" id="GO:0009254">
    <property type="term" value="P:peptidoglycan turnover"/>
    <property type="evidence" value="ECO:0007669"/>
    <property type="project" value="TreeGrafter"/>
</dbReference>
<organism evidence="8 9">
    <name type="scientific">Blastopirellula retiformator</name>
    <dbReference type="NCBI Taxonomy" id="2527970"/>
    <lineage>
        <taxon>Bacteria</taxon>
        <taxon>Pseudomonadati</taxon>
        <taxon>Planctomycetota</taxon>
        <taxon>Planctomycetia</taxon>
        <taxon>Pirellulales</taxon>
        <taxon>Pirellulaceae</taxon>
        <taxon>Blastopirellula</taxon>
    </lineage>
</organism>
<feature type="signal peptide" evidence="6">
    <location>
        <begin position="1"/>
        <end position="22"/>
    </location>
</feature>
<dbReference type="Proteomes" id="UP000318878">
    <property type="component" value="Unassembled WGS sequence"/>
</dbReference>
<comment type="catalytic activity">
    <reaction evidence="1">
        <text>Hydrolyzes the link between N-acetylmuramoyl residues and L-amino acid residues in certain cell-wall glycopeptides.</text>
        <dbReference type="EC" id="3.5.1.28"/>
    </reaction>
</comment>
<dbReference type="EMBL" id="SJPF01000003">
    <property type="protein sequence ID" value="TWT32584.1"/>
    <property type="molecule type" value="Genomic_DNA"/>
</dbReference>
<reference evidence="8 9" key="1">
    <citation type="submission" date="2019-02" db="EMBL/GenBank/DDBJ databases">
        <title>Deep-cultivation of Planctomycetes and their phenomic and genomic characterization uncovers novel biology.</title>
        <authorList>
            <person name="Wiegand S."/>
            <person name="Jogler M."/>
            <person name="Boedeker C."/>
            <person name="Pinto D."/>
            <person name="Vollmers J."/>
            <person name="Rivas-Marin E."/>
            <person name="Kohn T."/>
            <person name="Peeters S.H."/>
            <person name="Heuer A."/>
            <person name="Rast P."/>
            <person name="Oberbeckmann S."/>
            <person name="Bunk B."/>
            <person name="Jeske O."/>
            <person name="Meyerdierks A."/>
            <person name="Storesund J.E."/>
            <person name="Kallscheuer N."/>
            <person name="Luecker S."/>
            <person name="Lage O.M."/>
            <person name="Pohl T."/>
            <person name="Merkel B.J."/>
            <person name="Hornburger P."/>
            <person name="Mueller R.-W."/>
            <person name="Bruemmer F."/>
            <person name="Labrenz M."/>
            <person name="Spormann A.M."/>
            <person name="Op Den Camp H."/>
            <person name="Overmann J."/>
            <person name="Amann R."/>
            <person name="Jetten M.S.M."/>
            <person name="Mascher T."/>
            <person name="Medema M.H."/>
            <person name="Devos D.P."/>
            <person name="Kaster A.-K."/>
            <person name="Ovreas L."/>
            <person name="Rohde M."/>
            <person name="Galperin M.Y."/>
            <person name="Jogler C."/>
        </authorList>
    </citation>
    <scope>NUCLEOTIDE SEQUENCE [LARGE SCALE GENOMIC DNA]</scope>
    <source>
        <strain evidence="8 9">Enr8</strain>
    </source>
</reference>
<evidence type="ECO:0000256" key="4">
    <source>
        <dbReference type="ARBA" id="ARBA00023316"/>
    </source>
</evidence>
<protein>
    <recommendedName>
        <fullName evidence="2">N-acetylmuramoyl-L-alanine amidase</fullName>
        <ecNumber evidence="2">3.5.1.28</ecNumber>
    </recommendedName>
</protein>
<dbReference type="Gene3D" id="3.40.80.10">
    <property type="entry name" value="Peptidoglycan recognition protein-like"/>
    <property type="match status" value="1"/>
</dbReference>
<dbReference type="Pfam" id="PF01510">
    <property type="entry name" value="Amidase_2"/>
    <property type="match status" value="1"/>
</dbReference>
<dbReference type="EC" id="3.5.1.28" evidence="2"/>
<gene>
    <name evidence="8" type="primary">ampD</name>
    <name evidence="8" type="ORF">Enr8_23880</name>
</gene>
<dbReference type="CDD" id="cd06583">
    <property type="entry name" value="PGRP"/>
    <property type="match status" value="1"/>
</dbReference>
<keyword evidence="4" id="KW-0961">Cell wall biogenesis/degradation</keyword>
<evidence type="ECO:0000313" key="9">
    <source>
        <dbReference type="Proteomes" id="UP000318878"/>
    </source>
</evidence>
<feature type="region of interest" description="Disordered" evidence="5">
    <location>
        <begin position="27"/>
        <end position="46"/>
    </location>
</feature>
<dbReference type="InterPro" id="IPR036505">
    <property type="entry name" value="Amidase/PGRP_sf"/>
</dbReference>
<accession>A0A5C5V1V4</accession>
<dbReference type="PANTHER" id="PTHR30417">
    <property type="entry name" value="N-ACETYLMURAMOYL-L-ALANINE AMIDASE AMID"/>
    <property type="match status" value="1"/>
</dbReference>
<evidence type="ECO:0000256" key="3">
    <source>
        <dbReference type="ARBA" id="ARBA00022801"/>
    </source>
</evidence>
<dbReference type="GO" id="GO:0071555">
    <property type="term" value="P:cell wall organization"/>
    <property type="evidence" value="ECO:0007669"/>
    <property type="project" value="UniProtKB-KW"/>
</dbReference>
<evidence type="ECO:0000313" key="8">
    <source>
        <dbReference type="EMBL" id="TWT32584.1"/>
    </source>
</evidence>
<dbReference type="GO" id="GO:0009253">
    <property type="term" value="P:peptidoglycan catabolic process"/>
    <property type="evidence" value="ECO:0007669"/>
    <property type="project" value="InterPro"/>
</dbReference>
<dbReference type="RefSeq" id="WP_186767604.1">
    <property type="nucleotide sequence ID" value="NZ_SJPF01000003.1"/>
</dbReference>
<keyword evidence="6" id="KW-0732">Signal</keyword>
<dbReference type="GO" id="GO:0008745">
    <property type="term" value="F:N-acetylmuramoyl-L-alanine amidase activity"/>
    <property type="evidence" value="ECO:0007669"/>
    <property type="project" value="UniProtKB-EC"/>
</dbReference>
<feature type="chain" id="PRO_5022790876" description="N-acetylmuramoyl-L-alanine amidase" evidence="6">
    <location>
        <begin position="23"/>
        <end position="236"/>
    </location>
</feature>
<keyword evidence="9" id="KW-1185">Reference proteome</keyword>
<sequence precursor="true">MHRTFLAGALLLLAAFPYLAGAQESTSPQAKAQPDWATFNPSPHQSERRGAKISAIIMHYTAGGSQASTVGWFRNPDAKVSSHYVVGRDGTVVQMVPLDKSAWHAGRSTLAGKSGVNAFSVGIEICNWGPLRKVDGKFVTYDGRKYNGGEPIQSADGRYREPYTDAQYATLVKLSSYLIDQYAITHITGHSDIATPKGRKHDPGEGFDWKKISEGLKEKNVKHIGPVTEAEPATAS</sequence>
<evidence type="ECO:0000256" key="5">
    <source>
        <dbReference type="SAM" id="MobiDB-lite"/>
    </source>
</evidence>
<evidence type="ECO:0000256" key="1">
    <source>
        <dbReference type="ARBA" id="ARBA00001561"/>
    </source>
</evidence>
<evidence type="ECO:0000256" key="6">
    <source>
        <dbReference type="SAM" id="SignalP"/>
    </source>
</evidence>
<comment type="caution">
    <text evidence="8">The sequence shown here is derived from an EMBL/GenBank/DDBJ whole genome shotgun (WGS) entry which is preliminary data.</text>
</comment>
<evidence type="ECO:0000256" key="2">
    <source>
        <dbReference type="ARBA" id="ARBA00011901"/>
    </source>
</evidence>
<proteinExistence type="predicted"/>
<feature type="domain" description="N-acetylmuramoyl-L-alanine amidase" evidence="7">
    <location>
        <begin position="41"/>
        <end position="204"/>
    </location>
</feature>
<dbReference type="PANTHER" id="PTHR30417:SF1">
    <property type="entry name" value="N-ACETYLMURAMOYL-L-ALANINE AMIDASE AMID"/>
    <property type="match status" value="1"/>
</dbReference>
<dbReference type="SUPFAM" id="SSF55846">
    <property type="entry name" value="N-acetylmuramoyl-L-alanine amidase-like"/>
    <property type="match status" value="1"/>
</dbReference>
<keyword evidence="3 8" id="KW-0378">Hydrolase</keyword>
<dbReference type="SMART" id="SM00644">
    <property type="entry name" value="Ami_2"/>
    <property type="match status" value="1"/>
</dbReference>